<dbReference type="Proteomes" id="UP000182841">
    <property type="component" value="Unassembled WGS sequence"/>
</dbReference>
<dbReference type="PROSITE" id="PS00535">
    <property type="entry name" value="COMPLEX1_49K"/>
    <property type="match status" value="1"/>
</dbReference>
<organism evidence="9 10">
    <name type="scientific">Streptomyces qinglanensis</name>
    <dbReference type="NCBI Taxonomy" id="943816"/>
    <lineage>
        <taxon>Bacteria</taxon>
        <taxon>Bacillati</taxon>
        <taxon>Actinomycetota</taxon>
        <taxon>Actinomycetes</taxon>
        <taxon>Kitasatosporales</taxon>
        <taxon>Streptomycetaceae</taxon>
        <taxon>Streptomyces</taxon>
    </lineage>
</organism>
<dbReference type="GO" id="GO:0050136">
    <property type="term" value="F:NADH dehydrogenase (quinone) (non-electrogenic) activity"/>
    <property type="evidence" value="ECO:0007669"/>
    <property type="project" value="UniProtKB-UniRule"/>
</dbReference>
<evidence type="ECO:0000259" key="8">
    <source>
        <dbReference type="Pfam" id="PF00346"/>
    </source>
</evidence>
<evidence type="ECO:0000256" key="6">
    <source>
        <dbReference type="HAMAP-Rule" id="MF_01358"/>
    </source>
</evidence>
<dbReference type="HAMAP" id="MF_01358">
    <property type="entry name" value="NDH1_NuoD"/>
    <property type="match status" value="1"/>
</dbReference>
<comment type="function">
    <text evidence="6">NDH-1 shuttles electrons from NADH, via FMN and iron-sulfur (Fe-S) centers, to quinones in the respiratory chain. The immediate electron acceptor for the enzyme in this species is believed to be a menaquinone. Couples the redox reaction to proton translocation (for every two electrons transferred, four hydrogen ions are translocated across the cytoplasmic membrane), and thus conserves the redox energy in a proton gradient.</text>
</comment>
<dbReference type="GO" id="GO:0005886">
    <property type="term" value="C:plasma membrane"/>
    <property type="evidence" value="ECO:0007669"/>
    <property type="project" value="UniProtKB-SubCell"/>
</dbReference>
<keyword evidence="6" id="KW-1003">Cell membrane</keyword>
<dbReference type="STRING" id="943816.AN217_00385"/>
<comment type="similarity">
    <text evidence="1 6 7">Belongs to the complex I 49 kDa subunit family.</text>
</comment>
<gene>
    <name evidence="6" type="primary">nuoD</name>
    <name evidence="9" type="ORF">SAMN05421870_115120</name>
</gene>
<feature type="domain" description="NADH-quinone oxidoreductase subunit D" evidence="8">
    <location>
        <begin position="308"/>
        <end position="382"/>
    </location>
</feature>
<comment type="catalytic activity">
    <reaction evidence="6">
        <text>a quinone + NADH + 5 H(+)(in) = a quinol + NAD(+) + 4 H(+)(out)</text>
        <dbReference type="Rhea" id="RHEA:57888"/>
        <dbReference type="ChEBI" id="CHEBI:15378"/>
        <dbReference type="ChEBI" id="CHEBI:24646"/>
        <dbReference type="ChEBI" id="CHEBI:57540"/>
        <dbReference type="ChEBI" id="CHEBI:57945"/>
        <dbReference type="ChEBI" id="CHEBI:132124"/>
    </reaction>
</comment>
<dbReference type="GO" id="GO:0051287">
    <property type="term" value="F:NAD binding"/>
    <property type="evidence" value="ECO:0007669"/>
    <property type="project" value="InterPro"/>
</dbReference>
<evidence type="ECO:0000256" key="1">
    <source>
        <dbReference type="ARBA" id="ARBA00005769"/>
    </source>
</evidence>
<dbReference type="SUPFAM" id="SSF56762">
    <property type="entry name" value="HydB/Nqo4-like"/>
    <property type="match status" value="1"/>
</dbReference>
<keyword evidence="2 6" id="KW-0813">Transport</keyword>
<dbReference type="EMBL" id="FOGO01000015">
    <property type="protein sequence ID" value="SES29615.1"/>
    <property type="molecule type" value="Genomic_DNA"/>
</dbReference>
<evidence type="ECO:0000256" key="7">
    <source>
        <dbReference type="RuleBase" id="RU003685"/>
    </source>
</evidence>
<dbReference type="GO" id="GO:0048038">
    <property type="term" value="F:quinone binding"/>
    <property type="evidence" value="ECO:0007669"/>
    <property type="project" value="UniProtKB-KW"/>
</dbReference>
<feature type="domain" description="NADH-quinone oxidoreductase subunit D" evidence="8">
    <location>
        <begin position="133"/>
        <end position="306"/>
    </location>
</feature>
<reference evidence="10" key="1">
    <citation type="submission" date="2016-10" db="EMBL/GenBank/DDBJ databases">
        <authorList>
            <person name="Varghese N."/>
            <person name="Submissions S."/>
        </authorList>
    </citation>
    <scope>NUCLEOTIDE SEQUENCE [LARGE SCALE GENOMIC DNA]</scope>
    <source>
        <strain evidence="10">CGMCC 4.6825</strain>
    </source>
</reference>
<protein>
    <recommendedName>
        <fullName evidence="6">NADH-quinone oxidoreductase subunit D</fullName>
        <ecNumber evidence="6">7.1.1.-</ecNumber>
    </recommendedName>
    <alternativeName>
        <fullName evidence="6">NADH dehydrogenase I subunit D</fullName>
    </alternativeName>
    <alternativeName>
        <fullName evidence="6">NDH-1 subunit D</fullName>
    </alternativeName>
</protein>
<comment type="subcellular location">
    <subcellularLocation>
        <location evidence="6">Cell membrane</location>
        <topology evidence="6">Peripheral membrane protein</topology>
        <orientation evidence="6">Cytoplasmic side</orientation>
    </subcellularLocation>
</comment>
<dbReference type="Gene3D" id="1.10.645.10">
    <property type="entry name" value="Cytochrome-c3 Hydrogenase, chain B"/>
    <property type="match status" value="1"/>
</dbReference>
<dbReference type="RefSeq" id="WP_075002891.1">
    <property type="nucleotide sequence ID" value="NZ_FOGO01000015.1"/>
</dbReference>
<evidence type="ECO:0000256" key="3">
    <source>
        <dbReference type="ARBA" id="ARBA00022719"/>
    </source>
</evidence>
<evidence type="ECO:0000256" key="5">
    <source>
        <dbReference type="ARBA" id="ARBA00023027"/>
    </source>
</evidence>
<dbReference type="InterPro" id="IPR001135">
    <property type="entry name" value="NADH_Q_OxRdtase_suD"/>
</dbReference>
<sequence length="382" mass="42381">MTQTETTVGIGGAAESTDMVLNIGPQHPSTHGVLRLRLVLDGERIEHAEPVVGYMHRGAEKLFEARDYRQIIVLANRHDWLSAFSNELGVVLGVERMLGMEVPERAVWTRTLLAELNRVLNHLMFLGSYPLELGGITPVFHSFREREVLQNVMEELSGGRMHYMFNRVGGLKDDLPAGWRDRARQAVAAVRGRMDTFDKLVLGNEIFRGRTRGVGVLSPELVHAYGVSGPIARASGVDFDLRRDEPYLAYGELADVLRVATRSEGDCLARFELLLDQTHNSLDLADACLDRLAELPPGPVNQRLPKVLKAPEGATYTWTENPLGLNGYYLVSKGEKTPHRLKLRSASFNNIQALTELLPGTLVADMVAILGSFFFVVGDIDK</sequence>
<comment type="subunit">
    <text evidence="6">NDH-1 is composed of 14 different subunits. Subunits NuoB, C, D, E, F, and G constitute the peripheral sector of the complex.</text>
</comment>
<dbReference type="EC" id="7.1.1.-" evidence="6"/>
<dbReference type="InterPro" id="IPR014029">
    <property type="entry name" value="NADH_UbQ_OxRdtase_49kDa_CS"/>
</dbReference>
<name>A0A1H9W6X9_9ACTN</name>
<dbReference type="AlphaFoldDB" id="A0A1H9W6X9"/>
<accession>A0A1H9W6X9</accession>
<evidence type="ECO:0000313" key="9">
    <source>
        <dbReference type="EMBL" id="SES29615.1"/>
    </source>
</evidence>
<keyword evidence="10" id="KW-1185">Reference proteome</keyword>
<dbReference type="InterPro" id="IPR029014">
    <property type="entry name" value="NiFe-Hase_large"/>
</dbReference>
<dbReference type="PANTHER" id="PTHR11993:SF10">
    <property type="entry name" value="NADH DEHYDROGENASE [UBIQUINONE] IRON-SULFUR PROTEIN 2, MITOCHONDRIAL"/>
    <property type="match status" value="1"/>
</dbReference>
<evidence type="ECO:0000256" key="2">
    <source>
        <dbReference type="ARBA" id="ARBA00022448"/>
    </source>
</evidence>
<evidence type="ECO:0000256" key="4">
    <source>
        <dbReference type="ARBA" id="ARBA00022967"/>
    </source>
</evidence>
<keyword evidence="6" id="KW-0472">Membrane</keyword>
<dbReference type="PANTHER" id="PTHR11993">
    <property type="entry name" value="NADH-UBIQUINONE OXIDOREDUCTASE 49 KDA SUBUNIT"/>
    <property type="match status" value="1"/>
</dbReference>
<keyword evidence="5 6" id="KW-0520">NAD</keyword>
<keyword evidence="4 6" id="KW-1278">Translocase</keyword>
<proteinExistence type="inferred from homology"/>
<keyword evidence="3 6" id="KW-0874">Quinone</keyword>
<dbReference type="InterPro" id="IPR022885">
    <property type="entry name" value="NDH1_su_D/H"/>
</dbReference>
<dbReference type="Pfam" id="PF00346">
    <property type="entry name" value="Complex1_49kDa"/>
    <property type="match status" value="2"/>
</dbReference>
<evidence type="ECO:0000313" key="10">
    <source>
        <dbReference type="Proteomes" id="UP000182841"/>
    </source>
</evidence>